<evidence type="ECO:0000259" key="2">
    <source>
        <dbReference type="Pfam" id="PF10728"/>
    </source>
</evidence>
<evidence type="ECO:0000313" key="3">
    <source>
        <dbReference type="EMBL" id="MFD2274992.1"/>
    </source>
</evidence>
<proteinExistence type="predicted"/>
<dbReference type="SUPFAM" id="SSF51735">
    <property type="entry name" value="NAD(P)-binding Rossmann-fold domains"/>
    <property type="match status" value="1"/>
</dbReference>
<dbReference type="Proteomes" id="UP001597297">
    <property type="component" value="Unassembled WGS sequence"/>
</dbReference>
<keyword evidence="4" id="KW-1185">Reference proteome</keyword>
<dbReference type="InterPro" id="IPR018931">
    <property type="entry name" value="DUF2520"/>
</dbReference>
<organism evidence="3 4">
    <name type="scientific">Rubritalea spongiae</name>
    <dbReference type="NCBI Taxonomy" id="430797"/>
    <lineage>
        <taxon>Bacteria</taxon>
        <taxon>Pseudomonadati</taxon>
        <taxon>Verrucomicrobiota</taxon>
        <taxon>Verrucomicrobiia</taxon>
        <taxon>Verrucomicrobiales</taxon>
        <taxon>Rubritaleaceae</taxon>
        <taxon>Rubritalea</taxon>
    </lineage>
</organism>
<dbReference type="InterPro" id="IPR037108">
    <property type="entry name" value="TM1727-like_C_sf"/>
</dbReference>
<evidence type="ECO:0000313" key="4">
    <source>
        <dbReference type="Proteomes" id="UP001597297"/>
    </source>
</evidence>
<reference evidence="4" key="1">
    <citation type="journal article" date="2019" name="Int. J. Syst. Evol. Microbiol.">
        <title>The Global Catalogue of Microorganisms (GCM) 10K type strain sequencing project: providing services to taxonomists for standard genome sequencing and annotation.</title>
        <authorList>
            <consortium name="The Broad Institute Genomics Platform"/>
            <consortium name="The Broad Institute Genome Sequencing Center for Infectious Disease"/>
            <person name="Wu L."/>
            <person name="Ma J."/>
        </authorList>
    </citation>
    <scope>NUCLEOTIDE SEQUENCE [LARGE SCALE GENOMIC DNA]</scope>
    <source>
        <strain evidence="4">JCM 16545</strain>
    </source>
</reference>
<accession>A0ABW5DXD8</accession>
<gene>
    <name evidence="3" type="ORF">ACFSQZ_00795</name>
</gene>
<evidence type="ECO:0000259" key="1">
    <source>
        <dbReference type="Pfam" id="PF10727"/>
    </source>
</evidence>
<dbReference type="Gene3D" id="3.40.50.720">
    <property type="entry name" value="NAD(P)-binding Rossmann-like Domain"/>
    <property type="match status" value="1"/>
</dbReference>
<dbReference type="SUPFAM" id="SSF48179">
    <property type="entry name" value="6-phosphogluconate dehydrogenase C-terminal domain-like"/>
    <property type="match status" value="1"/>
</dbReference>
<feature type="domain" description="Putative oxidoreductase/dehydrogenase Rossmann-like" evidence="1">
    <location>
        <begin position="5"/>
        <end position="119"/>
    </location>
</feature>
<dbReference type="InterPro" id="IPR019665">
    <property type="entry name" value="OxRdtase/DH_put_Rossmann_dom"/>
</dbReference>
<dbReference type="InterPro" id="IPR008927">
    <property type="entry name" value="6-PGluconate_DH-like_C_sf"/>
</dbReference>
<protein>
    <submittedName>
        <fullName evidence="3">Rossmann-like and DUF2520 domain-containing protein</fullName>
    </submittedName>
</protein>
<feature type="domain" description="DUF2520" evidence="2">
    <location>
        <begin position="137"/>
        <end position="261"/>
    </location>
</feature>
<dbReference type="EMBL" id="JBHUJC010000001">
    <property type="protein sequence ID" value="MFD2274992.1"/>
    <property type="molecule type" value="Genomic_DNA"/>
</dbReference>
<dbReference type="PANTHER" id="PTHR40459">
    <property type="entry name" value="CONSERVED HYPOTHETICAL ALANINE AND LEUCINE RICH PROTEIN"/>
    <property type="match status" value="1"/>
</dbReference>
<dbReference type="Gene3D" id="1.10.1040.20">
    <property type="entry name" value="ProC-like, C-terminal domain"/>
    <property type="match status" value="1"/>
</dbReference>
<dbReference type="InterPro" id="IPR036291">
    <property type="entry name" value="NAD(P)-bd_dom_sf"/>
</dbReference>
<dbReference type="Pfam" id="PF10727">
    <property type="entry name" value="Rossmann-like"/>
    <property type="match status" value="1"/>
</dbReference>
<comment type="caution">
    <text evidence="3">The sequence shown here is derived from an EMBL/GenBank/DDBJ whole genome shotgun (WGS) entry which is preliminary data.</text>
</comment>
<dbReference type="PANTHER" id="PTHR40459:SF1">
    <property type="entry name" value="CONSERVED HYPOTHETICAL ALANINE AND LEUCINE RICH PROTEIN"/>
    <property type="match status" value="1"/>
</dbReference>
<name>A0ABW5DXD8_9BACT</name>
<sequence length="290" mass="31151">MTTLNIIGCGKLGQSLGRLWSDSKEFRIGSILNTSLDSANQAVSHIGSGSACEEMDQMKAADVWLIASNDASIATISSKLSKFKHLRAQDIVFHCSGSLSSSALITCKEKGVDIASIHPVMSFTGTTLSAEDFINVHCSCEGDTAALHLLTQKFSAIGGKCFQISSESKNIYHTATVMCCNYLTALTEASIQLYQQAGIERDQSLALMHPIMTATLANIFQHGTTKALTGPIARGDTETVQNHLNALTDDKLQSIYRSLGEVALTLSEQQGQANQRQLAEMSKLLSNSTN</sequence>
<dbReference type="RefSeq" id="WP_377096130.1">
    <property type="nucleotide sequence ID" value="NZ_JBHSJM010000001.1"/>
</dbReference>
<dbReference type="Pfam" id="PF10728">
    <property type="entry name" value="DUF2520"/>
    <property type="match status" value="1"/>
</dbReference>